<keyword evidence="1" id="KW-0472">Membrane</keyword>
<protein>
    <submittedName>
        <fullName evidence="2">Uncharacterized protein</fullName>
    </submittedName>
</protein>
<dbReference type="Proteomes" id="UP001321018">
    <property type="component" value="Unassembled WGS sequence"/>
</dbReference>
<evidence type="ECO:0000313" key="4">
    <source>
        <dbReference type="Proteomes" id="UP001320972"/>
    </source>
</evidence>
<keyword evidence="4" id="KW-1185">Reference proteome</keyword>
<feature type="transmembrane region" description="Helical" evidence="1">
    <location>
        <begin position="21"/>
        <end position="38"/>
    </location>
</feature>
<feature type="transmembrane region" description="Helical" evidence="1">
    <location>
        <begin position="44"/>
        <end position="61"/>
    </location>
</feature>
<dbReference type="EMBL" id="JAOPKA010000001">
    <property type="protein sequence ID" value="MCU4740051.1"/>
    <property type="molecule type" value="Genomic_DNA"/>
</dbReference>
<dbReference type="Proteomes" id="UP001320972">
    <property type="component" value="Unassembled WGS sequence"/>
</dbReference>
<evidence type="ECO:0000313" key="2">
    <source>
        <dbReference type="EMBL" id="MCU4740051.1"/>
    </source>
</evidence>
<dbReference type="EMBL" id="JAOPKB010000001">
    <property type="protein sequence ID" value="MCU4971819.1"/>
    <property type="molecule type" value="Genomic_DNA"/>
</dbReference>
<reference evidence="2 4" key="1">
    <citation type="submission" date="2022-09" db="EMBL/GenBank/DDBJ databases">
        <title>Enrichment on poylsaccharides allowed isolation of novel metabolic and taxonomic groups of Haloarchaea.</title>
        <authorList>
            <person name="Sorokin D.Y."/>
            <person name="Elcheninov A.G."/>
            <person name="Khizhniak T.V."/>
            <person name="Kolganova T.V."/>
            <person name="Kublanov I.V."/>
        </authorList>
    </citation>
    <scope>NUCLEOTIDE SEQUENCE</scope>
    <source>
        <strain evidence="3 4">AArc-m2/3/4</strain>
        <strain evidence="2">AArc-xg1-1</strain>
    </source>
</reference>
<name>A0AAP2YV60_9EURY</name>
<sequence>MSKHGTSDRSAVDILEFLAKLVAIFSIFAIVGSVLGTGVPDTRALLALCVSLVVVVGIGIVRDYR</sequence>
<proteinExistence type="predicted"/>
<evidence type="ECO:0000313" key="3">
    <source>
        <dbReference type="EMBL" id="MCU4971819.1"/>
    </source>
</evidence>
<dbReference type="AlphaFoldDB" id="A0AAP2YV60"/>
<organism evidence="2 5">
    <name type="scientific">Natronoglomus mannanivorans</name>
    <dbReference type="NCBI Taxonomy" id="2979990"/>
    <lineage>
        <taxon>Archaea</taxon>
        <taxon>Methanobacteriati</taxon>
        <taxon>Methanobacteriota</taxon>
        <taxon>Stenosarchaea group</taxon>
        <taxon>Halobacteria</taxon>
        <taxon>Halobacteriales</taxon>
        <taxon>Natrialbaceae</taxon>
        <taxon>Natronoglomus</taxon>
    </lineage>
</organism>
<dbReference type="RefSeq" id="WP_338001906.1">
    <property type="nucleotide sequence ID" value="NZ_JAOPKA010000001.1"/>
</dbReference>
<gene>
    <name evidence="3" type="ORF">OB955_03585</name>
    <name evidence="2" type="ORF">OB960_01370</name>
</gene>
<evidence type="ECO:0000256" key="1">
    <source>
        <dbReference type="SAM" id="Phobius"/>
    </source>
</evidence>
<comment type="caution">
    <text evidence="2">The sequence shown here is derived from an EMBL/GenBank/DDBJ whole genome shotgun (WGS) entry which is preliminary data.</text>
</comment>
<evidence type="ECO:0000313" key="5">
    <source>
        <dbReference type="Proteomes" id="UP001321018"/>
    </source>
</evidence>
<keyword evidence="1" id="KW-0812">Transmembrane</keyword>
<accession>A0AAP2YV60</accession>
<keyword evidence="1" id="KW-1133">Transmembrane helix</keyword>